<dbReference type="PATRIC" id="fig|1300349.4.peg.1087"/>
<evidence type="ECO:0000256" key="1">
    <source>
        <dbReference type="ARBA" id="ARBA00012528"/>
    </source>
</evidence>
<dbReference type="NCBIfam" id="TIGR00254">
    <property type="entry name" value="GGDEF"/>
    <property type="match status" value="1"/>
</dbReference>
<dbReference type="RefSeq" id="WP_068862884.1">
    <property type="nucleotide sequence ID" value="NZ_LZYB01000002.1"/>
</dbReference>
<dbReference type="EC" id="2.7.7.65" evidence="1"/>
<dbReference type="GO" id="GO:1902201">
    <property type="term" value="P:negative regulation of bacterial-type flagellum-dependent cell motility"/>
    <property type="evidence" value="ECO:0007669"/>
    <property type="project" value="TreeGrafter"/>
</dbReference>
<evidence type="ECO:0000256" key="2">
    <source>
        <dbReference type="SAM" id="Phobius"/>
    </source>
</evidence>
<dbReference type="PROSITE" id="PS50887">
    <property type="entry name" value="GGDEF"/>
    <property type="match status" value="1"/>
</dbReference>
<dbReference type="InterPro" id="IPR029787">
    <property type="entry name" value="Nucleotide_cyclase"/>
</dbReference>
<sequence>MFTPLAPRTPGALRRHLWRTDLLVVGASVIASAMFAHLSFTMFGTIDYAGTMVAAVAIPLVVASLAFAWIAALTLRLDASRRELERMAHQDPLTGLANRRAALARLEQWAGTPDRIALAIADIDFFKRVNDRLGHDAGDASLVHFAAMLRKLLPAEWLVARIGGEEFLIAARDADFPAFAARIEAVRVAVAQTPLIVSAGPWQMTASFGLAERLAGEPADRMITRADTALYAAKQAGRNRIERAA</sequence>
<keyword evidence="5" id="KW-1185">Reference proteome</keyword>
<dbReference type="Gene3D" id="3.30.70.270">
    <property type="match status" value="1"/>
</dbReference>
<comment type="caution">
    <text evidence="4">The sequence shown here is derived from an EMBL/GenBank/DDBJ whole genome shotgun (WGS) entry which is preliminary data.</text>
</comment>
<dbReference type="InterPro" id="IPR043128">
    <property type="entry name" value="Rev_trsase/Diguanyl_cyclase"/>
</dbReference>
<feature type="transmembrane region" description="Helical" evidence="2">
    <location>
        <begin position="52"/>
        <end position="77"/>
    </location>
</feature>
<dbReference type="STRING" id="1300349.I603_1090"/>
<accession>A0A1A7BJK8</accession>
<feature type="transmembrane region" description="Helical" evidence="2">
    <location>
        <begin position="21"/>
        <end position="40"/>
    </location>
</feature>
<gene>
    <name evidence="4" type="ORF">I603_1090</name>
</gene>
<dbReference type="InterPro" id="IPR000160">
    <property type="entry name" value="GGDEF_dom"/>
</dbReference>
<name>A0A1A7BJK8_9SPHN</name>
<feature type="domain" description="GGDEF" evidence="3">
    <location>
        <begin position="114"/>
        <end position="245"/>
    </location>
</feature>
<dbReference type="GO" id="GO:0052621">
    <property type="term" value="F:diguanylate cyclase activity"/>
    <property type="evidence" value="ECO:0007669"/>
    <property type="project" value="UniProtKB-EC"/>
</dbReference>
<dbReference type="Pfam" id="PF00990">
    <property type="entry name" value="GGDEF"/>
    <property type="match status" value="1"/>
</dbReference>
<evidence type="ECO:0000259" key="3">
    <source>
        <dbReference type="PROSITE" id="PS50887"/>
    </source>
</evidence>
<evidence type="ECO:0000313" key="4">
    <source>
        <dbReference type="EMBL" id="OBV11647.1"/>
    </source>
</evidence>
<organism evidence="4 5">
    <name type="scientific">Erythrobacter dokdonensis DSW-74</name>
    <dbReference type="NCBI Taxonomy" id="1300349"/>
    <lineage>
        <taxon>Bacteria</taxon>
        <taxon>Pseudomonadati</taxon>
        <taxon>Pseudomonadota</taxon>
        <taxon>Alphaproteobacteria</taxon>
        <taxon>Sphingomonadales</taxon>
        <taxon>Erythrobacteraceae</taxon>
        <taxon>Erythrobacter/Porphyrobacter group</taxon>
        <taxon>Erythrobacter</taxon>
    </lineage>
</organism>
<keyword evidence="2" id="KW-0472">Membrane</keyword>
<keyword evidence="2" id="KW-1133">Transmembrane helix</keyword>
<dbReference type="GO" id="GO:0043709">
    <property type="term" value="P:cell adhesion involved in single-species biofilm formation"/>
    <property type="evidence" value="ECO:0007669"/>
    <property type="project" value="TreeGrafter"/>
</dbReference>
<dbReference type="SMART" id="SM00267">
    <property type="entry name" value="GGDEF"/>
    <property type="match status" value="1"/>
</dbReference>
<dbReference type="GO" id="GO:0005886">
    <property type="term" value="C:plasma membrane"/>
    <property type="evidence" value="ECO:0007669"/>
    <property type="project" value="TreeGrafter"/>
</dbReference>
<dbReference type="Proteomes" id="UP000092484">
    <property type="component" value="Unassembled WGS sequence"/>
</dbReference>
<proteinExistence type="predicted"/>
<dbReference type="SUPFAM" id="SSF55073">
    <property type="entry name" value="Nucleotide cyclase"/>
    <property type="match status" value="1"/>
</dbReference>
<dbReference type="AlphaFoldDB" id="A0A1A7BJK8"/>
<dbReference type="PANTHER" id="PTHR45138">
    <property type="entry name" value="REGULATORY COMPONENTS OF SENSORY TRANSDUCTION SYSTEM"/>
    <property type="match status" value="1"/>
</dbReference>
<keyword evidence="2" id="KW-0812">Transmembrane</keyword>
<dbReference type="PANTHER" id="PTHR45138:SF24">
    <property type="entry name" value="DIGUANYLATE CYCLASE DGCC-RELATED"/>
    <property type="match status" value="1"/>
</dbReference>
<dbReference type="InterPro" id="IPR050469">
    <property type="entry name" value="Diguanylate_Cyclase"/>
</dbReference>
<dbReference type="CDD" id="cd01949">
    <property type="entry name" value="GGDEF"/>
    <property type="match status" value="1"/>
</dbReference>
<dbReference type="EMBL" id="LZYB01000002">
    <property type="protein sequence ID" value="OBV11647.1"/>
    <property type="molecule type" value="Genomic_DNA"/>
</dbReference>
<reference evidence="4 5" key="1">
    <citation type="submission" date="2016-06" db="EMBL/GenBank/DDBJ databases">
        <title>Genome sequence of Porphyrobacter dokdonensis DSW-74.</title>
        <authorList>
            <person name="Kim J.F."/>
            <person name="Song J.Y."/>
        </authorList>
    </citation>
    <scope>NUCLEOTIDE SEQUENCE [LARGE SCALE GENOMIC DNA]</scope>
    <source>
        <strain evidence="4 5">DSW-74</strain>
    </source>
</reference>
<protein>
    <recommendedName>
        <fullName evidence="1">diguanylate cyclase</fullName>
        <ecNumber evidence="1">2.7.7.65</ecNumber>
    </recommendedName>
</protein>
<evidence type="ECO:0000313" key="5">
    <source>
        <dbReference type="Proteomes" id="UP000092484"/>
    </source>
</evidence>